<dbReference type="RefSeq" id="WP_339096608.1">
    <property type="nucleotide sequence ID" value="NZ_CP149782.1"/>
</dbReference>
<dbReference type="PRINTS" id="PR00420">
    <property type="entry name" value="RNGMNOXGNASE"/>
</dbReference>
<dbReference type="Gene3D" id="3.50.50.60">
    <property type="entry name" value="FAD/NAD(P)-binding domain"/>
    <property type="match status" value="1"/>
</dbReference>
<name>A0AAU6Q5A6_9DEIO</name>
<dbReference type="GO" id="GO:0016860">
    <property type="term" value="F:intramolecular oxidoreductase activity"/>
    <property type="evidence" value="ECO:0007669"/>
    <property type="project" value="UniProtKB-ARBA"/>
</dbReference>
<dbReference type="EMBL" id="CP149782">
    <property type="protein sequence ID" value="WYF45382.1"/>
    <property type="molecule type" value="Genomic_DNA"/>
</dbReference>
<evidence type="ECO:0000256" key="1">
    <source>
        <dbReference type="ARBA" id="ARBA00006599"/>
    </source>
</evidence>
<dbReference type="Pfam" id="PF05834">
    <property type="entry name" value="Lycopene_cycl"/>
    <property type="match status" value="1"/>
</dbReference>
<comment type="similarity">
    <text evidence="1">Belongs to the lycopene cyclase family.</text>
</comment>
<proteinExistence type="inferred from homology"/>
<keyword evidence="3" id="KW-0520">NAD</keyword>
<protein>
    <submittedName>
        <fullName evidence="4">Lycopene cyclase family protein</fullName>
    </submittedName>
</protein>
<dbReference type="AlphaFoldDB" id="A0AAU6Q5A6"/>
<dbReference type="GO" id="GO:0016117">
    <property type="term" value="P:carotenoid biosynthetic process"/>
    <property type="evidence" value="ECO:0007669"/>
    <property type="project" value="UniProtKB-KW"/>
</dbReference>
<evidence type="ECO:0000313" key="4">
    <source>
        <dbReference type="EMBL" id="WYF45382.1"/>
    </source>
</evidence>
<dbReference type="PANTHER" id="PTHR39757">
    <property type="match status" value="1"/>
</dbReference>
<keyword evidence="2" id="KW-0125">Carotenoid biosynthesis</keyword>
<organism evidence="4">
    <name type="scientific">Deinococcus sp. VB142</name>
    <dbReference type="NCBI Taxonomy" id="3112952"/>
    <lineage>
        <taxon>Bacteria</taxon>
        <taxon>Thermotogati</taxon>
        <taxon>Deinococcota</taxon>
        <taxon>Deinococci</taxon>
        <taxon>Deinococcales</taxon>
        <taxon>Deinococcaceae</taxon>
        <taxon>Deinococcus</taxon>
    </lineage>
</organism>
<accession>A0AAU6Q5A6</accession>
<dbReference type="PANTHER" id="PTHR39757:SF5">
    <property type="entry name" value="OS02G0190600 PROTEIN"/>
    <property type="match status" value="1"/>
</dbReference>
<gene>
    <name evidence="4" type="ORF">WDJ50_04445</name>
</gene>
<reference evidence="4" key="1">
    <citation type="submission" date="2024-03" db="EMBL/GenBank/DDBJ databases">
        <title>Deinococcus weizhi sp. nov., isolated from human skin.</title>
        <authorList>
            <person name="Wei Z."/>
            <person name="Tian F."/>
            <person name="Yang C."/>
            <person name="Xin L.T."/>
            <person name="Wen Z.J."/>
            <person name="Lan K.C."/>
            <person name="Yu L."/>
            <person name="Zhe W."/>
            <person name="Dan F.D."/>
            <person name="Jun W."/>
            <person name="Rui Z."/>
            <person name="Yong X.J."/>
            <person name="Ting Y."/>
            <person name="Wei X."/>
            <person name="Xu Z.G."/>
            <person name="Xin Z."/>
            <person name="Dong F.G."/>
            <person name="Ni X.M."/>
            <person name="Zheng M.G."/>
            <person name="Chun Y."/>
            <person name="Qian W.X."/>
        </authorList>
    </citation>
    <scope>NUCLEOTIDE SEQUENCE</scope>
    <source>
        <strain evidence="4">VB142</strain>
    </source>
</reference>
<evidence type="ECO:0000256" key="3">
    <source>
        <dbReference type="ARBA" id="ARBA00023027"/>
    </source>
</evidence>
<dbReference type="SUPFAM" id="SSF51905">
    <property type="entry name" value="FAD/NAD(P)-binding domain"/>
    <property type="match status" value="1"/>
</dbReference>
<sequence>MPHSATRSDVLVVGGGPSGTALAAELSSRGLQVTQVAPHPPRPFPQTYGAWHDELPAWAQGCAAEVWTDVRIYTPHLTPLLRPYVLLDNAALLRQLRARGDWRWQEGAAVQAERQGLNRWTVYGSAGQQWHTRLVVDASGHGALLSPVRFAGGPALQTAYGLVARFRRPPISPGSMVWMDYRTPAPQLRQGEASFLYAMHLGADRYFVEETSLIARPGLTRQELQARLLARLDAQHTPPHGIEEEEWVAFPMNAEAPAPAGPLAYGAAAGRVHPVSGFQVAGALADALGVAQAVAKALADGQDAAAAGQQALWPPPRRAARALHLLGTDALLGLRRTDLPDFFRTFFGLPTSEWSAFLAHDTGAPALARTMLRVFAGADLRVRLTLARAALAHPATSGQALLTAITEDLFQTAAIQNS</sequence>
<dbReference type="GO" id="GO:0016705">
    <property type="term" value="F:oxidoreductase activity, acting on paired donors, with incorporation or reduction of molecular oxygen"/>
    <property type="evidence" value="ECO:0007669"/>
    <property type="project" value="InterPro"/>
</dbReference>
<dbReference type="InterPro" id="IPR036188">
    <property type="entry name" value="FAD/NAD-bd_sf"/>
</dbReference>
<evidence type="ECO:0000256" key="2">
    <source>
        <dbReference type="ARBA" id="ARBA00022746"/>
    </source>
</evidence>
<dbReference type="InterPro" id="IPR010108">
    <property type="entry name" value="Lycopene_cyclase_b/e"/>
</dbReference>
<dbReference type="NCBIfam" id="TIGR01790">
    <property type="entry name" value="carotene-cycl"/>
    <property type="match status" value="1"/>
</dbReference>